<dbReference type="EMBL" id="JAUSUT010000001">
    <property type="protein sequence ID" value="MDQ0377835.1"/>
    <property type="molecule type" value="Genomic_DNA"/>
</dbReference>
<comment type="caution">
    <text evidence="1">The sequence shown here is derived from an EMBL/GenBank/DDBJ whole genome shotgun (WGS) entry which is preliminary data.</text>
</comment>
<name>A0ABU0ERB9_9PSEU</name>
<keyword evidence="2" id="KW-1185">Reference proteome</keyword>
<dbReference type="RefSeq" id="WP_306990404.1">
    <property type="nucleotide sequence ID" value="NZ_JAUSUT010000001.1"/>
</dbReference>
<evidence type="ECO:0000313" key="2">
    <source>
        <dbReference type="Proteomes" id="UP001229651"/>
    </source>
</evidence>
<sequence>MGITYETVAAVLRETGLASPEHTRDILDRSSEVRTPLDPFEVARALEDFGAAVSVHADDVDVLEESYESLLRKAAALTGGAVTVSGVHLDDGADGDDVLHFERNGEPRSVDAEHLAEDYLDHAAAVEAIAALSPGDGRQFREVDFDGAYRERDTIVVLVTDEQREALRERLGLQLR</sequence>
<accession>A0ABU0ERB9</accession>
<reference evidence="1 2" key="1">
    <citation type="submission" date="2023-07" db="EMBL/GenBank/DDBJ databases">
        <title>Sequencing the genomes of 1000 actinobacteria strains.</title>
        <authorList>
            <person name="Klenk H.-P."/>
        </authorList>
    </citation>
    <scope>NUCLEOTIDE SEQUENCE [LARGE SCALE GENOMIC DNA]</scope>
    <source>
        <strain evidence="1 2">DSM 45805</strain>
    </source>
</reference>
<protein>
    <submittedName>
        <fullName evidence="1">Uncharacterized protein</fullName>
    </submittedName>
</protein>
<dbReference type="Proteomes" id="UP001229651">
    <property type="component" value="Unassembled WGS sequence"/>
</dbReference>
<gene>
    <name evidence="1" type="ORF">FB470_001829</name>
</gene>
<proteinExistence type="predicted"/>
<organism evidence="1 2">
    <name type="scientific">Amycolatopsis thermophila</name>
    <dbReference type="NCBI Taxonomy" id="206084"/>
    <lineage>
        <taxon>Bacteria</taxon>
        <taxon>Bacillati</taxon>
        <taxon>Actinomycetota</taxon>
        <taxon>Actinomycetes</taxon>
        <taxon>Pseudonocardiales</taxon>
        <taxon>Pseudonocardiaceae</taxon>
        <taxon>Amycolatopsis</taxon>
    </lineage>
</organism>
<evidence type="ECO:0000313" key="1">
    <source>
        <dbReference type="EMBL" id="MDQ0377835.1"/>
    </source>
</evidence>